<dbReference type="AlphaFoldDB" id="A0AB94IQL6"/>
<organism evidence="2 3">
    <name type="scientific">Neobacillus vireti LMG 21834</name>
    <dbReference type="NCBI Taxonomy" id="1131730"/>
    <lineage>
        <taxon>Bacteria</taxon>
        <taxon>Bacillati</taxon>
        <taxon>Bacillota</taxon>
        <taxon>Bacilli</taxon>
        <taxon>Bacillales</taxon>
        <taxon>Bacillaceae</taxon>
        <taxon>Neobacillus</taxon>
    </lineage>
</organism>
<dbReference type="Proteomes" id="UP000018877">
    <property type="component" value="Unassembled WGS sequence"/>
</dbReference>
<accession>A0AB94IQL6</accession>
<evidence type="ECO:0000313" key="2">
    <source>
        <dbReference type="EMBL" id="ETI69293.1"/>
    </source>
</evidence>
<reference evidence="2 3" key="1">
    <citation type="journal article" date="2014" name="Environ. Microbiol.">
        <title>The nitrate-ammonifying and nosZ-carrying bacterium Bacillus vireti is a potent source and sink for nitric and nitrous oxide under high nitrate conditions.</title>
        <authorList>
            <person name="Mania D."/>
            <person name="Heylen K."/>
            <person name="van Spanning R.J."/>
            <person name="Frostegard A."/>
        </authorList>
    </citation>
    <scope>NUCLEOTIDE SEQUENCE [LARGE SCALE GENOMIC DNA]</scope>
    <source>
        <strain evidence="2 3">LMG 21834</strain>
    </source>
</reference>
<feature type="compositionally biased region" description="Basic and acidic residues" evidence="1">
    <location>
        <begin position="149"/>
        <end position="175"/>
    </location>
</feature>
<sequence>MKLIVFSLKWYNQTKYIVEGSEVVIMAHAHIEQTELTRYIPPKGDYETFRDEEHYKDKLKEWGLSSAKEAKKEFWYKNRTYQRQVTIKGYETYGNGGGFATLVIEFQDGNVTCIHPAYLKEMQQSSFGKESMFTVENKDPATSLPVGEVTKETDPAKDTESPKKEAALKPAKVKEAKPKKEKVPKLELPADKVHFTATVKQFALTYNPFNEENDEVVILEQVQIVQESPLELGLAWCSHSKTLKKFELAHGDLLEFDGKVVAKKLAKGKDVEEEFVVDTAVLYKINNPSKITKK</sequence>
<comment type="caution">
    <text evidence="2">The sequence shown here is derived from an EMBL/GenBank/DDBJ whole genome shotgun (WGS) entry which is preliminary data.</text>
</comment>
<keyword evidence="3" id="KW-1185">Reference proteome</keyword>
<evidence type="ECO:0000313" key="3">
    <source>
        <dbReference type="Proteomes" id="UP000018877"/>
    </source>
</evidence>
<evidence type="ECO:0000256" key="1">
    <source>
        <dbReference type="SAM" id="MobiDB-lite"/>
    </source>
</evidence>
<protein>
    <recommendedName>
        <fullName evidence="4">Lipoprotein</fullName>
    </recommendedName>
</protein>
<evidence type="ECO:0008006" key="4">
    <source>
        <dbReference type="Google" id="ProtNLM"/>
    </source>
</evidence>
<gene>
    <name evidence="2" type="ORF">BAVI_07791</name>
</gene>
<name>A0AB94IQL6_9BACI</name>
<feature type="region of interest" description="Disordered" evidence="1">
    <location>
        <begin position="138"/>
        <end position="175"/>
    </location>
</feature>
<dbReference type="RefSeq" id="WP_024027763.1">
    <property type="nucleotide sequence ID" value="NZ_ALAN01000055.1"/>
</dbReference>
<dbReference type="EMBL" id="ALAN01000055">
    <property type="protein sequence ID" value="ETI69293.1"/>
    <property type="molecule type" value="Genomic_DNA"/>
</dbReference>
<proteinExistence type="predicted"/>